<dbReference type="RefSeq" id="XP_013905076.1">
    <property type="nucleotide sequence ID" value="XM_014049622.1"/>
</dbReference>
<dbReference type="Gene3D" id="2.40.10.10">
    <property type="entry name" value="Trypsin-like serine proteases"/>
    <property type="match status" value="1"/>
</dbReference>
<sequence>MHATQPLIWTAGHALHFGKDANSSGATSFVARYNDGAEERVSVDVQPVPGIDLMLLKGSKASVKPLEAGNAARGDAVYALGCRAGSAQVSMDRGIVSAENVGAWYVTADADAGWSGGPVVNRQGRLIGLLVQDGEGRRIKSLRVVTSDMCHAFAVLHARPGMVG</sequence>
<protein>
    <recommendedName>
        <fullName evidence="3">Serine protease</fullName>
    </recommendedName>
</protein>
<organism evidence="1 2">
    <name type="scientific">Monoraphidium neglectum</name>
    <dbReference type="NCBI Taxonomy" id="145388"/>
    <lineage>
        <taxon>Eukaryota</taxon>
        <taxon>Viridiplantae</taxon>
        <taxon>Chlorophyta</taxon>
        <taxon>core chlorophytes</taxon>
        <taxon>Chlorophyceae</taxon>
        <taxon>CS clade</taxon>
        <taxon>Sphaeropleales</taxon>
        <taxon>Selenastraceae</taxon>
        <taxon>Monoraphidium</taxon>
    </lineage>
</organism>
<dbReference type="Proteomes" id="UP000054498">
    <property type="component" value="Unassembled WGS sequence"/>
</dbReference>
<name>A0A0D2N0I2_9CHLO</name>
<dbReference type="SUPFAM" id="SSF50494">
    <property type="entry name" value="Trypsin-like serine proteases"/>
    <property type="match status" value="1"/>
</dbReference>
<dbReference type="InterPro" id="IPR009003">
    <property type="entry name" value="Peptidase_S1_PA"/>
</dbReference>
<evidence type="ECO:0008006" key="3">
    <source>
        <dbReference type="Google" id="ProtNLM"/>
    </source>
</evidence>
<dbReference type="EMBL" id="KK100421">
    <property type="protein sequence ID" value="KIZ06057.1"/>
    <property type="molecule type" value="Genomic_DNA"/>
</dbReference>
<gene>
    <name evidence="1" type="ORF">MNEG_1904</name>
</gene>
<dbReference type="GeneID" id="25734782"/>
<proteinExistence type="predicted"/>
<dbReference type="AlphaFoldDB" id="A0A0D2N0I2"/>
<reference evidence="1 2" key="1">
    <citation type="journal article" date="2013" name="BMC Genomics">
        <title>Reconstruction of the lipid metabolism for the microalga Monoraphidium neglectum from its genome sequence reveals characteristics suitable for biofuel production.</title>
        <authorList>
            <person name="Bogen C."/>
            <person name="Al-Dilaimi A."/>
            <person name="Albersmeier A."/>
            <person name="Wichmann J."/>
            <person name="Grundmann M."/>
            <person name="Rupp O."/>
            <person name="Lauersen K.J."/>
            <person name="Blifernez-Klassen O."/>
            <person name="Kalinowski J."/>
            <person name="Goesmann A."/>
            <person name="Mussgnug J.H."/>
            <person name="Kruse O."/>
        </authorList>
    </citation>
    <scope>NUCLEOTIDE SEQUENCE [LARGE SCALE GENOMIC DNA]</scope>
    <source>
        <strain evidence="1 2">SAG 48.87</strain>
    </source>
</reference>
<dbReference type="OrthoDB" id="531738at2759"/>
<dbReference type="KEGG" id="mng:MNEG_1904"/>
<evidence type="ECO:0000313" key="2">
    <source>
        <dbReference type="Proteomes" id="UP000054498"/>
    </source>
</evidence>
<keyword evidence="2" id="KW-1185">Reference proteome</keyword>
<evidence type="ECO:0000313" key="1">
    <source>
        <dbReference type="EMBL" id="KIZ06057.1"/>
    </source>
</evidence>
<dbReference type="Pfam" id="PF13365">
    <property type="entry name" value="Trypsin_2"/>
    <property type="match status" value="1"/>
</dbReference>
<dbReference type="InterPro" id="IPR043504">
    <property type="entry name" value="Peptidase_S1_PA_chymotrypsin"/>
</dbReference>
<accession>A0A0D2N0I2</accession>